<keyword evidence="2" id="KW-1185">Reference proteome</keyword>
<dbReference type="Gramene" id="AET7Gv20006100.7">
    <property type="protein sequence ID" value="AET7Gv20006100.7"/>
    <property type="gene ID" value="AET7Gv20006100"/>
</dbReference>
<dbReference type="EnsemblPlants" id="AET7Gv20006100.7">
    <property type="protein sequence ID" value="AET7Gv20006100.7"/>
    <property type="gene ID" value="AET7Gv20006100"/>
</dbReference>
<evidence type="ECO:0000313" key="2">
    <source>
        <dbReference type="Proteomes" id="UP000015105"/>
    </source>
</evidence>
<sequence length="89" mass="10321">MELATYCAQEDSLHLHWREARRCGRRPLRMAAMAQDRLGGCDVRPGGQRLVDRADSLDWTRTQRVELFFFQGRCNRLIDGRVSSANVNR</sequence>
<reference evidence="1" key="3">
    <citation type="journal article" date="2017" name="Nature">
        <title>Genome sequence of the progenitor of the wheat D genome Aegilops tauschii.</title>
        <authorList>
            <person name="Luo M.C."/>
            <person name="Gu Y.Q."/>
            <person name="Puiu D."/>
            <person name="Wang H."/>
            <person name="Twardziok S.O."/>
            <person name="Deal K.R."/>
            <person name="Huo N."/>
            <person name="Zhu T."/>
            <person name="Wang L."/>
            <person name="Wang Y."/>
            <person name="McGuire P.E."/>
            <person name="Liu S."/>
            <person name="Long H."/>
            <person name="Ramasamy R.K."/>
            <person name="Rodriguez J.C."/>
            <person name="Van S.L."/>
            <person name="Yuan L."/>
            <person name="Wang Z."/>
            <person name="Xia Z."/>
            <person name="Xiao L."/>
            <person name="Anderson O.D."/>
            <person name="Ouyang S."/>
            <person name="Liang Y."/>
            <person name="Zimin A.V."/>
            <person name="Pertea G."/>
            <person name="Qi P."/>
            <person name="Bennetzen J.L."/>
            <person name="Dai X."/>
            <person name="Dawson M.W."/>
            <person name="Muller H.G."/>
            <person name="Kugler K."/>
            <person name="Rivarola-Duarte L."/>
            <person name="Spannagl M."/>
            <person name="Mayer K.F.X."/>
            <person name="Lu F.H."/>
            <person name="Bevan M.W."/>
            <person name="Leroy P."/>
            <person name="Li P."/>
            <person name="You F.M."/>
            <person name="Sun Q."/>
            <person name="Liu Z."/>
            <person name="Lyons E."/>
            <person name="Wicker T."/>
            <person name="Salzberg S.L."/>
            <person name="Devos K.M."/>
            <person name="Dvorak J."/>
        </authorList>
    </citation>
    <scope>NUCLEOTIDE SEQUENCE [LARGE SCALE GENOMIC DNA]</scope>
    <source>
        <strain evidence="1">cv. AL8/78</strain>
    </source>
</reference>
<evidence type="ECO:0000313" key="1">
    <source>
        <dbReference type="EnsemblPlants" id="AET7Gv20006100.7"/>
    </source>
</evidence>
<reference evidence="1" key="4">
    <citation type="submission" date="2019-03" db="UniProtKB">
        <authorList>
            <consortium name="EnsemblPlants"/>
        </authorList>
    </citation>
    <scope>IDENTIFICATION</scope>
</reference>
<accession>A0A453Q9E4</accession>
<reference evidence="2" key="1">
    <citation type="journal article" date="2014" name="Science">
        <title>Ancient hybridizations among the ancestral genomes of bread wheat.</title>
        <authorList>
            <consortium name="International Wheat Genome Sequencing Consortium,"/>
            <person name="Marcussen T."/>
            <person name="Sandve S.R."/>
            <person name="Heier L."/>
            <person name="Spannagl M."/>
            <person name="Pfeifer M."/>
            <person name="Jakobsen K.S."/>
            <person name="Wulff B.B."/>
            <person name="Steuernagel B."/>
            <person name="Mayer K.F."/>
            <person name="Olsen O.A."/>
        </authorList>
    </citation>
    <scope>NUCLEOTIDE SEQUENCE [LARGE SCALE GENOMIC DNA]</scope>
    <source>
        <strain evidence="2">cv. AL8/78</strain>
    </source>
</reference>
<organism evidence="1 2">
    <name type="scientific">Aegilops tauschii subsp. strangulata</name>
    <name type="common">Goatgrass</name>
    <dbReference type="NCBI Taxonomy" id="200361"/>
    <lineage>
        <taxon>Eukaryota</taxon>
        <taxon>Viridiplantae</taxon>
        <taxon>Streptophyta</taxon>
        <taxon>Embryophyta</taxon>
        <taxon>Tracheophyta</taxon>
        <taxon>Spermatophyta</taxon>
        <taxon>Magnoliopsida</taxon>
        <taxon>Liliopsida</taxon>
        <taxon>Poales</taxon>
        <taxon>Poaceae</taxon>
        <taxon>BOP clade</taxon>
        <taxon>Pooideae</taxon>
        <taxon>Triticodae</taxon>
        <taxon>Triticeae</taxon>
        <taxon>Triticinae</taxon>
        <taxon>Aegilops</taxon>
    </lineage>
</organism>
<name>A0A453Q9E4_AEGTS</name>
<protein>
    <submittedName>
        <fullName evidence="1">Uncharacterized protein</fullName>
    </submittedName>
</protein>
<dbReference type="Proteomes" id="UP000015105">
    <property type="component" value="Chromosome 7D"/>
</dbReference>
<reference evidence="2" key="2">
    <citation type="journal article" date="2017" name="Nat. Plants">
        <title>The Aegilops tauschii genome reveals multiple impacts of transposons.</title>
        <authorList>
            <person name="Zhao G."/>
            <person name="Zou C."/>
            <person name="Li K."/>
            <person name="Wang K."/>
            <person name="Li T."/>
            <person name="Gao L."/>
            <person name="Zhang X."/>
            <person name="Wang H."/>
            <person name="Yang Z."/>
            <person name="Liu X."/>
            <person name="Jiang W."/>
            <person name="Mao L."/>
            <person name="Kong X."/>
            <person name="Jiao Y."/>
            <person name="Jia J."/>
        </authorList>
    </citation>
    <scope>NUCLEOTIDE SEQUENCE [LARGE SCALE GENOMIC DNA]</scope>
    <source>
        <strain evidence="2">cv. AL8/78</strain>
    </source>
</reference>
<proteinExistence type="predicted"/>
<dbReference type="AlphaFoldDB" id="A0A453Q9E4"/>
<reference evidence="1" key="5">
    <citation type="journal article" date="2021" name="G3 (Bethesda)">
        <title>Aegilops tauschii genome assembly Aet v5.0 features greater sequence contiguity and improved annotation.</title>
        <authorList>
            <person name="Wang L."/>
            <person name="Zhu T."/>
            <person name="Rodriguez J.C."/>
            <person name="Deal K.R."/>
            <person name="Dubcovsky J."/>
            <person name="McGuire P.E."/>
            <person name="Lux T."/>
            <person name="Spannagl M."/>
            <person name="Mayer K.F.X."/>
            <person name="Baldrich P."/>
            <person name="Meyers B.C."/>
            <person name="Huo N."/>
            <person name="Gu Y.Q."/>
            <person name="Zhou H."/>
            <person name="Devos K.M."/>
            <person name="Bennetzen J.L."/>
            <person name="Unver T."/>
            <person name="Budak H."/>
            <person name="Gulick P.J."/>
            <person name="Galiba G."/>
            <person name="Kalapos B."/>
            <person name="Nelson D.R."/>
            <person name="Li P."/>
            <person name="You F.M."/>
            <person name="Luo M.C."/>
            <person name="Dvorak J."/>
        </authorList>
    </citation>
    <scope>NUCLEOTIDE SEQUENCE [LARGE SCALE GENOMIC DNA]</scope>
    <source>
        <strain evidence="1">cv. AL8/78</strain>
    </source>
</reference>